<dbReference type="AlphaFoldDB" id="A0AAV6W254"/>
<organism evidence="1 2">
    <name type="scientific">Oedothorax gibbosus</name>
    <dbReference type="NCBI Taxonomy" id="931172"/>
    <lineage>
        <taxon>Eukaryota</taxon>
        <taxon>Metazoa</taxon>
        <taxon>Ecdysozoa</taxon>
        <taxon>Arthropoda</taxon>
        <taxon>Chelicerata</taxon>
        <taxon>Arachnida</taxon>
        <taxon>Araneae</taxon>
        <taxon>Araneomorphae</taxon>
        <taxon>Entelegynae</taxon>
        <taxon>Araneoidea</taxon>
        <taxon>Linyphiidae</taxon>
        <taxon>Erigoninae</taxon>
        <taxon>Oedothorax</taxon>
    </lineage>
</organism>
<protein>
    <submittedName>
        <fullName evidence="1">Uncharacterized protein</fullName>
    </submittedName>
</protein>
<reference evidence="1 2" key="1">
    <citation type="journal article" date="2022" name="Nat. Ecol. Evol.">
        <title>A masculinizing supergene underlies an exaggerated male reproductive morph in a spider.</title>
        <authorList>
            <person name="Hendrickx F."/>
            <person name="De Corte Z."/>
            <person name="Sonet G."/>
            <person name="Van Belleghem S.M."/>
            <person name="Kostlbacher S."/>
            <person name="Vangestel C."/>
        </authorList>
    </citation>
    <scope>NUCLEOTIDE SEQUENCE [LARGE SCALE GENOMIC DNA]</scope>
    <source>
        <strain evidence="1">W744_W776</strain>
    </source>
</reference>
<name>A0AAV6W254_9ARAC</name>
<gene>
    <name evidence="1" type="ORF">JTE90_027428</name>
</gene>
<proteinExistence type="predicted"/>
<dbReference type="EMBL" id="JAFNEN010000002">
    <property type="protein sequence ID" value="KAG8201953.1"/>
    <property type="molecule type" value="Genomic_DNA"/>
</dbReference>
<sequence>MPHRPYLCRFLKDQVIDDPFPLSSNQPAHNSHLIKNFSLKSLGALGEGGSRCRTSPGFGPKTTLPTRHLSHAVIKGAPSSRLTMANYAPLKHKHQIAKSDYRSQRGG</sequence>
<dbReference type="Proteomes" id="UP000827092">
    <property type="component" value="Unassembled WGS sequence"/>
</dbReference>
<keyword evidence="2" id="KW-1185">Reference proteome</keyword>
<accession>A0AAV6W254</accession>
<evidence type="ECO:0000313" key="1">
    <source>
        <dbReference type="EMBL" id="KAG8201953.1"/>
    </source>
</evidence>
<comment type="caution">
    <text evidence="1">The sequence shown here is derived from an EMBL/GenBank/DDBJ whole genome shotgun (WGS) entry which is preliminary data.</text>
</comment>
<evidence type="ECO:0000313" key="2">
    <source>
        <dbReference type="Proteomes" id="UP000827092"/>
    </source>
</evidence>